<reference evidence="1 2" key="1">
    <citation type="submission" date="2020-08" db="EMBL/GenBank/DDBJ databases">
        <title>Sequencing the genomes of 1000 actinobacteria strains.</title>
        <authorList>
            <person name="Klenk H.-P."/>
        </authorList>
    </citation>
    <scope>NUCLEOTIDE SEQUENCE [LARGE SCALE GENOMIC DNA]</scope>
    <source>
        <strain evidence="1 2">DSM 45362</strain>
    </source>
</reference>
<name>A0A841BIS0_9ACTN</name>
<dbReference type="Proteomes" id="UP000587527">
    <property type="component" value="Unassembled WGS sequence"/>
</dbReference>
<protein>
    <recommendedName>
        <fullName evidence="3">Alpha/beta hydrolase</fullName>
    </recommendedName>
</protein>
<dbReference type="EMBL" id="JACHMN010000001">
    <property type="protein sequence ID" value="MBB5866672.1"/>
    <property type="molecule type" value="Genomic_DNA"/>
</dbReference>
<dbReference type="SUPFAM" id="SSF53474">
    <property type="entry name" value="alpha/beta-Hydrolases"/>
    <property type="match status" value="1"/>
</dbReference>
<dbReference type="Gene3D" id="3.40.50.1820">
    <property type="entry name" value="alpha/beta hydrolase"/>
    <property type="match status" value="1"/>
</dbReference>
<accession>A0A841BIS0</accession>
<proteinExistence type="predicted"/>
<keyword evidence="2" id="KW-1185">Reference proteome</keyword>
<dbReference type="InterPro" id="IPR029058">
    <property type="entry name" value="AB_hydrolase_fold"/>
</dbReference>
<comment type="caution">
    <text evidence="1">The sequence shown here is derived from an EMBL/GenBank/DDBJ whole genome shotgun (WGS) entry which is preliminary data.</text>
</comment>
<dbReference type="AlphaFoldDB" id="A0A841BIS0"/>
<gene>
    <name evidence="1" type="ORF">F4553_000051</name>
</gene>
<dbReference type="RefSeq" id="WP_184830637.1">
    <property type="nucleotide sequence ID" value="NZ_JACHMN010000001.1"/>
</dbReference>
<evidence type="ECO:0000313" key="2">
    <source>
        <dbReference type="Proteomes" id="UP000587527"/>
    </source>
</evidence>
<evidence type="ECO:0008006" key="3">
    <source>
        <dbReference type="Google" id="ProtNLM"/>
    </source>
</evidence>
<evidence type="ECO:0000313" key="1">
    <source>
        <dbReference type="EMBL" id="MBB5866672.1"/>
    </source>
</evidence>
<sequence>MRAKGYATTLRIIANKVAEHQVGGEVRGCFWGEAVGAQLRGGGGSIPGYADSGGDDPSEADQLIALWSVLYVDPWYEFRLLRHRPPPGTVFLGQDPPSVVLRETVRHYRPSPDLQDALSAVGLLEHFAVALEALRESREFDQAAATAAADPLDHRRAVARALIAYAAVLAAGLGDPVIDGSVRDALTGRLTDELHGHGMSVGDFLLAPMKGVAKHLVTRRLTRQRGAITDSAAPFAGDVLRFLANGDEARAFLRRSINDIEGDVHLIGHSLGGVMCVDLLRREPVPEVKSLITVGSQAPLLYEIGALPGLEPPAGCRCIFRRLG</sequence>
<organism evidence="1 2">
    <name type="scientific">Allocatelliglobosispora scoriae</name>
    <dbReference type="NCBI Taxonomy" id="643052"/>
    <lineage>
        <taxon>Bacteria</taxon>
        <taxon>Bacillati</taxon>
        <taxon>Actinomycetota</taxon>
        <taxon>Actinomycetes</taxon>
        <taxon>Micromonosporales</taxon>
        <taxon>Micromonosporaceae</taxon>
        <taxon>Allocatelliglobosispora</taxon>
    </lineage>
</organism>